<organism evidence="1 2">
    <name type="scientific">Aminobacter aminovorans</name>
    <name type="common">Chelatobacter heintzii</name>
    <dbReference type="NCBI Taxonomy" id="83263"/>
    <lineage>
        <taxon>Bacteria</taxon>
        <taxon>Pseudomonadati</taxon>
        <taxon>Pseudomonadota</taxon>
        <taxon>Alphaproteobacteria</taxon>
        <taxon>Hyphomicrobiales</taxon>
        <taxon>Phyllobacteriaceae</taxon>
        <taxon>Aminobacter</taxon>
    </lineage>
</organism>
<dbReference type="Pfam" id="PF09981">
    <property type="entry name" value="DUF2218"/>
    <property type="match status" value="1"/>
</dbReference>
<dbReference type="Proteomes" id="UP000254701">
    <property type="component" value="Unassembled WGS sequence"/>
</dbReference>
<evidence type="ECO:0000313" key="2">
    <source>
        <dbReference type="Proteomes" id="UP000254701"/>
    </source>
</evidence>
<dbReference type="PIRSF" id="PIRSF028291">
    <property type="entry name" value="UCP028291"/>
    <property type="match status" value="1"/>
</dbReference>
<sequence length="94" mass="10462">MFQSTGRFETEHGVKYLTQLCKHFAHKVEVSHGGGHGECHFPFGHAVMNADATALTIEVDAPDAEQLARTKAVIDDHLVRFAFREPERSIAWSA</sequence>
<protein>
    <submittedName>
        <fullName evidence="1">Uncharacterized protein conserved in bacteria (DUF2218)</fullName>
    </submittedName>
</protein>
<proteinExistence type="predicted"/>
<reference evidence="1 2" key="1">
    <citation type="submission" date="2018-06" db="EMBL/GenBank/DDBJ databases">
        <authorList>
            <consortium name="Pathogen Informatics"/>
            <person name="Doyle S."/>
        </authorList>
    </citation>
    <scope>NUCLEOTIDE SEQUENCE [LARGE SCALE GENOMIC DNA]</scope>
    <source>
        <strain evidence="1 2">NCTC10684</strain>
    </source>
</reference>
<dbReference type="OrthoDB" id="9806511at2"/>
<dbReference type="Gene3D" id="3.30.310.50">
    <property type="entry name" value="Alpha-D-phosphohexomutase, C-terminal domain"/>
    <property type="match status" value="1"/>
</dbReference>
<dbReference type="AlphaFoldDB" id="A0A380WFS7"/>
<accession>A0A380WFS7</accession>
<gene>
    <name evidence="1" type="ORF">NCTC10684_00163</name>
</gene>
<dbReference type="RefSeq" id="WP_115729533.1">
    <property type="nucleotide sequence ID" value="NZ_BAAAVY010000011.1"/>
</dbReference>
<name>A0A380WFS7_AMIAI</name>
<dbReference type="InterPro" id="IPR014543">
    <property type="entry name" value="UCP028291"/>
</dbReference>
<dbReference type="EMBL" id="UFSM01000001">
    <property type="protein sequence ID" value="SUU86974.1"/>
    <property type="molecule type" value="Genomic_DNA"/>
</dbReference>
<evidence type="ECO:0000313" key="1">
    <source>
        <dbReference type="EMBL" id="SUU86974.1"/>
    </source>
</evidence>